<dbReference type="EnsemblMetazoa" id="OVOC12916.1">
    <property type="protein sequence ID" value="OVOC12916.1"/>
    <property type="gene ID" value="WBGene00249725"/>
</dbReference>
<evidence type="ECO:0000313" key="1">
    <source>
        <dbReference type="EnsemblMetazoa" id="OVOC12916.1"/>
    </source>
</evidence>
<sequence>MFCVGRLTNCSWMWSCTIYRHVLFIMAMLTRFVLLSQPSLSELNKVIAGIQKVKEKEGINDVCDETDGTGNWFVMNLKTVRKQINRLDNNLHCLASRRQIKN</sequence>
<accession>A0A8R1TN72</accession>
<dbReference type="Proteomes" id="UP000024404">
    <property type="component" value="Unassembled WGS sequence"/>
</dbReference>
<name>A0A8R1TN72_ONCVO</name>
<dbReference type="EMBL" id="CMVM020000934">
    <property type="status" value="NOT_ANNOTATED_CDS"/>
    <property type="molecule type" value="Genomic_DNA"/>
</dbReference>
<proteinExistence type="predicted"/>
<keyword evidence="2" id="KW-1185">Reference proteome</keyword>
<organism evidence="1 2">
    <name type="scientific">Onchocerca volvulus</name>
    <dbReference type="NCBI Taxonomy" id="6282"/>
    <lineage>
        <taxon>Eukaryota</taxon>
        <taxon>Metazoa</taxon>
        <taxon>Ecdysozoa</taxon>
        <taxon>Nematoda</taxon>
        <taxon>Chromadorea</taxon>
        <taxon>Rhabditida</taxon>
        <taxon>Spirurina</taxon>
        <taxon>Spiruromorpha</taxon>
        <taxon>Filarioidea</taxon>
        <taxon>Onchocercidae</taxon>
        <taxon>Onchocerca</taxon>
    </lineage>
</organism>
<protein>
    <submittedName>
        <fullName evidence="1">Uncharacterized protein</fullName>
    </submittedName>
</protein>
<reference evidence="2" key="1">
    <citation type="submission" date="2013-10" db="EMBL/GenBank/DDBJ databases">
        <title>Genome sequencing of Onchocerca volvulus.</title>
        <authorList>
            <person name="Cotton J."/>
            <person name="Tsai J."/>
            <person name="Stanley E."/>
            <person name="Tracey A."/>
            <person name="Holroyd N."/>
            <person name="Lustigman S."/>
            <person name="Berriman M."/>
        </authorList>
    </citation>
    <scope>NUCLEOTIDE SEQUENCE</scope>
</reference>
<reference evidence="1" key="2">
    <citation type="submission" date="2022-06" db="UniProtKB">
        <authorList>
            <consortium name="EnsemblMetazoa"/>
        </authorList>
    </citation>
    <scope>IDENTIFICATION</scope>
</reference>
<dbReference type="AlphaFoldDB" id="A0A8R1TN72"/>
<evidence type="ECO:0000313" key="2">
    <source>
        <dbReference type="Proteomes" id="UP000024404"/>
    </source>
</evidence>